<dbReference type="Proteomes" id="UP000886800">
    <property type="component" value="Unassembled WGS sequence"/>
</dbReference>
<sequence length="460" mass="51114">MTEAPLLRLLPFRQASSWNIKQLFSGPGCGGIHPARPLSDALTRRREAVCLEDAAEYTRITIRTNCGGVVVRDRLPGAKIKTKHQYRIHAGQLAVSKIDARNGAFGAVPPEAEGAVITGNFWVYDLCPQIARLDYLVRLLACPRFVQVWEACSHGSGNRLYLQEAQFLRSPVPFPPLSEQQALAQAFAAAEGRAGELDAQADALEAQAERSLLEALGVAERPEAPSSTQHTLLQTARFRSLTQWGYDKVEGRFPFRFTTYPPVSLEQAPQLCLELFRGKSPRYDPQGTQVVLNQRCNRKNEIQLQYAKPVSAAWLKRIAPERFTMPGDLLINSTGEGTLGRASLVGREQSGLFLDSHLLLLRLRTDLVNPCFFAHLFNSRLIQCQVEQLKGAQATKQTELGVENVRRIRFPLPPLEIQQTLGAQADRQAIQARQLRAQAVQLRAQAQQAFETAVFGCETP</sequence>
<dbReference type="Gene3D" id="3.90.220.20">
    <property type="entry name" value="DNA methylase specificity domains"/>
    <property type="match status" value="3"/>
</dbReference>
<feature type="coiled-coil region" evidence="3">
    <location>
        <begin position="187"/>
        <end position="214"/>
    </location>
</feature>
<evidence type="ECO:0000313" key="5">
    <source>
        <dbReference type="Proteomes" id="UP000886800"/>
    </source>
</evidence>
<evidence type="ECO:0000256" key="3">
    <source>
        <dbReference type="SAM" id="Coils"/>
    </source>
</evidence>
<dbReference type="GO" id="GO:0009307">
    <property type="term" value="P:DNA restriction-modification system"/>
    <property type="evidence" value="ECO:0007669"/>
    <property type="project" value="UniProtKB-KW"/>
</dbReference>
<protein>
    <recommendedName>
        <fullName evidence="6">Type I restriction modification DNA specificity domain-containing protein</fullName>
    </recommendedName>
</protein>
<accession>A0A9D1WSC3</accession>
<evidence type="ECO:0000313" key="4">
    <source>
        <dbReference type="EMBL" id="HIX66186.1"/>
    </source>
</evidence>
<dbReference type="InterPro" id="IPR044946">
    <property type="entry name" value="Restrct_endonuc_typeI_TRD_sf"/>
</dbReference>
<dbReference type="PANTHER" id="PTHR30408">
    <property type="entry name" value="TYPE-1 RESTRICTION ENZYME ECOKI SPECIFICITY PROTEIN"/>
    <property type="match status" value="1"/>
</dbReference>
<organism evidence="4 5">
    <name type="scientific">Candidatus Anaerotruncus excrementipullorum</name>
    <dbReference type="NCBI Taxonomy" id="2838465"/>
    <lineage>
        <taxon>Bacteria</taxon>
        <taxon>Bacillati</taxon>
        <taxon>Bacillota</taxon>
        <taxon>Clostridia</taxon>
        <taxon>Eubacteriales</taxon>
        <taxon>Oscillospiraceae</taxon>
        <taxon>Anaerotruncus</taxon>
    </lineage>
</organism>
<dbReference type="EMBL" id="DXES01000173">
    <property type="protein sequence ID" value="HIX66186.1"/>
    <property type="molecule type" value="Genomic_DNA"/>
</dbReference>
<reference evidence="4" key="1">
    <citation type="journal article" date="2021" name="PeerJ">
        <title>Extensive microbial diversity within the chicken gut microbiome revealed by metagenomics and culture.</title>
        <authorList>
            <person name="Gilroy R."/>
            <person name="Ravi A."/>
            <person name="Getino M."/>
            <person name="Pursley I."/>
            <person name="Horton D.L."/>
            <person name="Alikhan N.F."/>
            <person name="Baker D."/>
            <person name="Gharbi K."/>
            <person name="Hall N."/>
            <person name="Watson M."/>
            <person name="Adriaenssens E.M."/>
            <person name="Foster-Nyarko E."/>
            <person name="Jarju S."/>
            <person name="Secka A."/>
            <person name="Antonio M."/>
            <person name="Oren A."/>
            <person name="Chaudhuri R.R."/>
            <person name="La Ragione R."/>
            <person name="Hildebrand F."/>
            <person name="Pallen M.J."/>
        </authorList>
    </citation>
    <scope>NUCLEOTIDE SEQUENCE</scope>
    <source>
        <strain evidence="4">CHK188-5543</strain>
    </source>
</reference>
<keyword evidence="1" id="KW-0680">Restriction system</keyword>
<evidence type="ECO:0000256" key="2">
    <source>
        <dbReference type="ARBA" id="ARBA00023125"/>
    </source>
</evidence>
<proteinExistence type="predicted"/>
<gene>
    <name evidence="4" type="ORF">H9736_08065</name>
</gene>
<dbReference type="InterPro" id="IPR052021">
    <property type="entry name" value="Type-I_RS_S_subunit"/>
</dbReference>
<name>A0A9D1WSC3_9FIRM</name>
<keyword evidence="2" id="KW-0238">DNA-binding</keyword>
<feature type="coiled-coil region" evidence="3">
    <location>
        <begin position="425"/>
        <end position="452"/>
    </location>
</feature>
<dbReference type="GO" id="GO:0003677">
    <property type="term" value="F:DNA binding"/>
    <property type="evidence" value="ECO:0007669"/>
    <property type="project" value="UniProtKB-KW"/>
</dbReference>
<evidence type="ECO:0000256" key="1">
    <source>
        <dbReference type="ARBA" id="ARBA00022747"/>
    </source>
</evidence>
<dbReference type="AlphaFoldDB" id="A0A9D1WSC3"/>
<evidence type="ECO:0008006" key="6">
    <source>
        <dbReference type="Google" id="ProtNLM"/>
    </source>
</evidence>
<comment type="caution">
    <text evidence="4">The sequence shown here is derived from an EMBL/GenBank/DDBJ whole genome shotgun (WGS) entry which is preliminary data.</text>
</comment>
<keyword evidence="3" id="KW-0175">Coiled coil</keyword>
<dbReference type="SUPFAM" id="SSF116734">
    <property type="entry name" value="DNA methylase specificity domain"/>
    <property type="match status" value="2"/>
</dbReference>
<dbReference type="PANTHER" id="PTHR30408:SF12">
    <property type="entry name" value="TYPE I RESTRICTION ENZYME MJAVIII SPECIFICITY SUBUNIT"/>
    <property type="match status" value="1"/>
</dbReference>
<reference evidence="4" key="2">
    <citation type="submission" date="2021-04" db="EMBL/GenBank/DDBJ databases">
        <authorList>
            <person name="Gilroy R."/>
        </authorList>
    </citation>
    <scope>NUCLEOTIDE SEQUENCE</scope>
    <source>
        <strain evidence="4">CHK188-5543</strain>
    </source>
</reference>